<dbReference type="InterPro" id="IPR001314">
    <property type="entry name" value="Peptidase_S1A"/>
</dbReference>
<organism evidence="5 6">
    <name type="scientific">Pilimelia anulata</name>
    <dbReference type="NCBI Taxonomy" id="53371"/>
    <lineage>
        <taxon>Bacteria</taxon>
        <taxon>Bacillati</taxon>
        <taxon>Actinomycetota</taxon>
        <taxon>Actinomycetes</taxon>
        <taxon>Micromonosporales</taxon>
        <taxon>Micromonosporaceae</taxon>
        <taxon>Pilimelia</taxon>
    </lineage>
</organism>
<evidence type="ECO:0000313" key="6">
    <source>
        <dbReference type="Proteomes" id="UP000649739"/>
    </source>
</evidence>
<sequence length="262" mass="26700">MRLAALTAGLLAAVAAGAGPAHAAPPSGPAPTPAPRIVGGKPAAAGAYPWMAQVRIGFGGCGASLVSPDVLITASHCWLGSGGITARIGSLDHGKGGEQRTGVAFRRGDTGGRWDDWAVIKLDRPVAVAAHPALPADASTDTGPLFRTMGWGTIAEQGPTSPVLREVDVPYIADDICTRHGDATTLICAGDYERGGVDSCKGDSGGPLVNRVGDRWVLVGIVSKGNGCARPKEPGMYTRISHYREAIATAIREVGGTPPAVV</sequence>
<dbReference type="InterPro" id="IPR001254">
    <property type="entry name" value="Trypsin_dom"/>
</dbReference>
<dbReference type="InterPro" id="IPR033116">
    <property type="entry name" value="TRYPSIN_SER"/>
</dbReference>
<feature type="domain" description="Peptidase S1" evidence="4">
    <location>
        <begin position="37"/>
        <end position="252"/>
    </location>
</feature>
<dbReference type="InterPro" id="IPR018114">
    <property type="entry name" value="TRYPSIN_HIS"/>
</dbReference>
<evidence type="ECO:0000256" key="1">
    <source>
        <dbReference type="ARBA" id="ARBA00023157"/>
    </source>
</evidence>
<dbReference type="InterPro" id="IPR009003">
    <property type="entry name" value="Peptidase_S1_PA"/>
</dbReference>
<dbReference type="GO" id="GO:0004252">
    <property type="term" value="F:serine-type endopeptidase activity"/>
    <property type="evidence" value="ECO:0007669"/>
    <property type="project" value="InterPro"/>
</dbReference>
<dbReference type="InterPro" id="IPR043504">
    <property type="entry name" value="Peptidase_S1_PA_chymotrypsin"/>
</dbReference>
<dbReference type="Proteomes" id="UP000649739">
    <property type="component" value="Unassembled WGS sequence"/>
</dbReference>
<comment type="caution">
    <text evidence="5">The sequence shown here is derived from an EMBL/GenBank/DDBJ whole genome shotgun (WGS) entry which is preliminary data.</text>
</comment>
<reference evidence="5" key="2">
    <citation type="submission" date="2020-09" db="EMBL/GenBank/DDBJ databases">
        <authorList>
            <person name="Sun Q."/>
            <person name="Ohkuma M."/>
        </authorList>
    </citation>
    <scope>NUCLEOTIDE SEQUENCE</scope>
    <source>
        <strain evidence="5">JCM 3090</strain>
    </source>
</reference>
<keyword evidence="2" id="KW-0378">Hydrolase</keyword>
<protein>
    <submittedName>
        <fullName evidence="5">Trypsin</fullName>
    </submittedName>
</protein>
<dbReference type="PROSITE" id="PS50240">
    <property type="entry name" value="TRYPSIN_DOM"/>
    <property type="match status" value="1"/>
</dbReference>
<gene>
    <name evidence="5" type="ORF">GCM10010123_13260</name>
</gene>
<keyword evidence="6" id="KW-1185">Reference proteome</keyword>
<dbReference type="GO" id="GO:0006508">
    <property type="term" value="P:proteolysis"/>
    <property type="evidence" value="ECO:0007669"/>
    <property type="project" value="UniProtKB-KW"/>
</dbReference>
<dbReference type="Pfam" id="PF00089">
    <property type="entry name" value="Trypsin"/>
    <property type="match status" value="1"/>
</dbReference>
<dbReference type="SMART" id="SM00020">
    <property type="entry name" value="Tryp_SPc"/>
    <property type="match status" value="1"/>
</dbReference>
<evidence type="ECO:0000256" key="3">
    <source>
        <dbReference type="SAM" id="SignalP"/>
    </source>
</evidence>
<name>A0A8J3F717_9ACTN</name>
<dbReference type="PROSITE" id="PS00135">
    <property type="entry name" value="TRYPSIN_SER"/>
    <property type="match status" value="1"/>
</dbReference>
<dbReference type="Gene3D" id="2.40.10.10">
    <property type="entry name" value="Trypsin-like serine proteases"/>
    <property type="match status" value="1"/>
</dbReference>
<dbReference type="FunFam" id="2.40.10.10:FF:000002">
    <property type="entry name" value="Transmembrane protease serine"/>
    <property type="match status" value="1"/>
</dbReference>
<dbReference type="SUPFAM" id="SSF50494">
    <property type="entry name" value="Trypsin-like serine proteases"/>
    <property type="match status" value="1"/>
</dbReference>
<feature type="signal peptide" evidence="3">
    <location>
        <begin position="1"/>
        <end position="23"/>
    </location>
</feature>
<dbReference type="PANTHER" id="PTHR24253:SF153">
    <property type="entry name" value="SERINE PROTEASE HEPSIN"/>
    <property type="match status" value="1"/>
</dbReference>
<keyword evidence="2" id="KW-0645">Protease</keyword>
<reference evidence="5" key="1">
    <citation type="journal article" date="2014" name="Int. J. Syst. Evol. Microbiol.">
        <title>Complete genome sequence of Corynebacterium casei LMG S-19264T (=DSM 44701T), isolated from a smear-ripened cheese.</title>
        <authorList>
            <consortium name="US DOE Joint Genome Institute (JGI-PGF)"/>
            <person name="Walter F."/>
            <person name="Albersmeier A."/>
            <person name="Kalinowski J."/>
            <person name="Ruckert C."/>
        </authorList>
    </citation>
    <scope>NUCLEOTIDE SEQUENCE</scope>
    <source>
        <strain evidence="5">JCM 3090</strain>
    </source>
</reference>
<dbReference type="AlphaFoldDB" id="A0A8J3F717"/>
<keyword evidence="2" id="KW-0720">Serine protease</keyword>
<dbReference type="EMBL" id="BMQB01000002">
    <property type="protein sequence ID" value="GGJ84943.1"/>
    <property type="molecule type" value="Genomic_DNA"/>
</dbReference>
<dbReference type="PROSITE" id="PS00134">
    <property type="entry name" value="TRYPSIN_HIS"/>
    <property type="match status" value="1"/>
</dbReference>
<dbReference type="PRINTS" id="PR00722">
    <property type="entry name" value="CHYMOTRYPSIN"/>
</dbReference>
<dbReference type="CDD" id="cd00190">
    <property type="entry name" value="Tryp_SPc"/>
    <property type="match status" value="1"/>
</dbReference>
<evidence type="ECO:0000259" key="4">
    <source>
        <dbReference type="PROSITE" id="PS50240"/>
    </source>
</evidence>
<dbReference type="RefSeq" id="WP_189169136.1">
    <property type="nucleotide sequence ID" value="NZ_BMQB01000002.1"/>
</dbReference>
<dbReference type="PANTHER" id="PTHR24253">
    <property type="entry name" value="TRANSMEMBRANE PROTEASE SERINE"/>
    <property type="match status" value="1"/>
</dbReference>
<keyword evidence="3" id="KW-0732">Signal</keyword>
<accession>A0A8J3F717</accession>
<proteinExistence type="predicted"/>
<evidence type="ECO:0000313" key="5">
    <source>
        <dbReference type="EMBL" id="GGJ84943.1"/>
    </source>
</evidence>
<evidence type="ECO:0000256" key="2">
    <source>
        <dbReference type="RuleBase" id="RU363034"/>
    </source>
</evidence>
<keyword evidence="1" id="KW-1015">Disulfide bond</keyword>
<feature type="chain" id="PRO_5035316028" evidence="3">
    <location>
        <begin position="24"/>
        <end position="262"/>
    </location>
</feature>